<comment type="caution">
    <text evidence="4">The sequence shown here is derived from an EMBL/GenBank/DDBJ whole genome shotgun (WGS) entry which is preliminary data.</text>
</comment>
<dbReference type="PROSITE" id="PS51272">
    <property type="entry name" value="SLH"/>
    <property type="match status" value="3"/>
</dbReference>
<accession>A0ABV6DL52</accession>
<feature type="signal peptide" evidence="2">
    <location>
        <begin position="1"/>
        <end position="26"/>
    </location>
</feature>
<name>A0ABV6DL52_9BACL</name>
<evidence type="ECO:0000313" key="4">
    <source>
        <dbReference type="EMBL" id="MFC0213383.1"/>
    </source>
</evidence>
<feature type="domain" description="SLH" evidence="3">
    <location>
        <begin position="92"/>
        <end position="155"/>
    </location>
</feature>
<evidence type="ECO:0000313" key="5">
    <source>
        <dbReference type="Proteomes" id="UP001589776"/>
    </source>
</evidence>
<feature type="domain" description="SLH" evidence="3">
    <location>
        <begin position="33"/>
        <end position="91"/>
    </location>
</feature>
<proteinExistence type="predicted"/>
<evidence type="ECO:0000256" key="1">
    <source>
        <dbReference type="SAM" id="MobiDB-lite"/>
    </source>
</evidence>
<evidence type="ECO:0000259" key="3">
    <source>
        <dbReference type="PROSITE" id="PS51272"/>
    </source>
</evidence>
<dbReference type="RefSeq" id="WP_377470678.1">
    <property type="nucleotide sequence ID" value="NZ_JBHLWN010000049.1"/>
</dbReference>
<feature type="region of interest" description="Disordered" evidence="1">
    <location>
        <begin position="443"/>
        <end position="539"/>
    </location>
</feature>
<dbReference type="EMBL" id="JBHLWN010000049">
    <property type="protein sequence ID" value="MFC0213383.1"/>
    <property type="molecule type" value="Genomic_DNA"/>
</dbReference>
<protein>
    <submittedName>
        <fullName evidence="4">S-layer homology domain-containing protein</fullName>
    </submittedName>
</protein>
<dbReference type="InterPro" id="IPR001119">
    <property type="entry name" value="SLH_dom"/>
</dbReference>
<keyword evidence="5" id="KW-1185">Reference proteome</keyword>
<gene>
    <name evidence="4" type="ORF">ACFFK0_13115</name>
</gene>
<sequence length="842" mass="88221">MWKKVLRSSSVLGLAASLAIPTASFAEVNAGNGSEIVLKDIKGHWAEQTIQSYTGKGLISGYEDGSFRPDSSISRAEFATLMNKAFSLQEPGTPAYTDVKAGDWYYEAVGAAQKSGYMSGYEDGTFRANASITRQEMAVIFSKLLSLKDSGSARSYSDTANSPEWSIAAIGGVIDAGLMKGYENQLFKPQGNVSRAEAITVIDRALNEFKVTYSEGGTYGPADGVETIQHDVAITAPGVTLRNMEIKGNLLLGKEIGEGDVFLQNVKVAGTTTVQGGGENSIHLEDSIMVTVVVDKASGKVRIVANGATRIADITVQSDVKLEANGGSKINSVTMSEALPPNSQVQMVGSFETVNIVAKNIVVEIPKGAVKEFNVANQANGSKVNVGKEAAIISLIVNAAANIVGQGNVQNATINASGVSMEKAPEKTTKGADAPADLKLNIGGSDVAVGEPSASNAGGGSPAANPGSSGGSSGSGSDDSDSGSDNGGSNPGPTPDQGGSDPDNGGSDPNPAPDDGSSDPDNGGQIPTDPLPTGPLPTILQADYEGTVGQSVYVASDRAGTVYIVESGVTRSLTVLDEAVNTGRAVKYALSTSTVTEGVYSADVPTNGLSKTKVSFVIFVVGEDNQISDPRFVTLLAAPEDVLEFAFDAYRAGDYTNKGILFIFNKTLVNNLASLDALKAAITFSDDGVNFRPLAANDRVELFRNEITVYFDEPYRGENNKLRLAAGAVRDPEGHVYDQELTTNAMKAMPIVTKASTATTFTIGEPIEVQVNAPATIYLVREDFQWNTRFDLENEVVAKRASKVVVGQDDVDRAVQLLTADLSAGYYSILLYGANSIHVKLQ</sequence>
<organism evidence="4 5">
    <name type="scientific">Paenibacillus chartarius</name>
    <dbReference type="NCBI Taxonomy" id="747481"/>
    <lineage>
        <taxon>Bacteria</taxon>
        <taxon>Bacillati</taxon>
        <taxon>Bacillota</taxon>
        <taxon>Bacilli</taxon>
        <taxon>Bacillales</taxon>
        <taxon>Paenibacillaceae</taxon>
        <taxon>Paenibacillus</taxon>
    </lineage>
</organism>
<dbReference type="PANTHER" id="PTHR43308:SF5">
    <property type="entry name" value="S-LAYER PROTEIN _ PEPTIDOGLYCAN ENDO-BETA-N-ACETYLGLUCOSAMINIDASE"/>
    <property type="match status" value="1"/>
</dbReference>
<dbReference type="Pfam" id="PF00395">
    <property type="entry name" value="SLH"/>
    <property type="match status" value="3"/>
</dbReference>
<feature type="compositionally biased region" description="Low complexity" evidence="1">
    <location>
        <begin position="452"/>
        <end position="467"/>
    </location>
</feature>
<feature type="domain" description="SLH" evidence="3">
    <location>
        <begin position="156"/>
        <end position="216"/>
    </location>
</feature>
<evidence type="ECO:0000256" key="2">
    <source>
        <dbReference type="SAM" id="SignalP"/>
    </source>
</evidence>
<dbReference type="PANTHER" id="PTHR43308">
    <property type="entry name" value="OUTER MEMBRANE PROTEIN ALPHA-RELATED"/>
    <property type="match status" value="1"/>
</dbReference>
<feature type="compositionally biased region" description="Low complexity" evidence="1">
    <location>
        <begin position="495"/>
        <end position="528"/>
    </location>
</feature>
<keyword evidence="2" id="KW-0732">Signal</keyword>
<reference evidence="4 5" key="1">
    <citation type="submission" date="2024-09" db="EMBL/GenBank/DDBJ databases">
        <authorList>
            <person name="Sun Q."/>
            <person name="Mori K."/>
        </authorList>
    </citation>
    <scope>NUCLEOTIDE SEQUENCE [LARGE SCALE GENOMIC DNA]</scope>
    <source>
        <strain evidence="4 5">CCM 7759</strain>
    </source>
</reference>
<dbReference type="Proteomes" id="UP001589776">
    <property type="component" value="Unassembled WGS sequence"/>
</dbReference>
<dbReference type="InterPro" id="IPR051465">
    <property type="entry name" value="Cell_Envelope_Struct_Comp"/>
</dbReference>
<feature type="chain" id="PRO_5045179626" evidence="2">
    <location>
        <begin position="27"/>
        <end position="842"/>
    </location>
</feature>